<feature type="domain" description="THIF-type NAD/FAD binding fold" evidence="11">
    <location>
        <begin position="13"/>
        <end position="254"/>
    </location>
</feature>
<keyword evidence="7" id="KW-1133">Transmembrane helix</keyword>
<evidence type="ECO:0000256" key="5">
    <source>
        <dbReference type="ARBA" id="ARBA00022741"/>
    </source>
</evidence>
<dbReference type="EMBL" id="CP011797">
    <property type="protein sequence ID" value="ATX77320.1"/>
    <property type="molecule type" value="Genomic_DNA"/>
</dbReference>
<keyword evidence="5" id="KW-0547">Nucleotide-binding</keyword>
<dbReference type="SUPFAM" id="SSF69572">
    <property type="entry name" value="Activating enzymes of the ubiquitin-like proteins"/>
    <property type="match status" value="1"/>
</dbReference>
<evidence type="ECO:0000256" key="7">
    <source>
        <dbReference type="ARBA" id="ARBA00022989"/>
    </source>
</evidence>
<dbReference type="GO" id="GO:0061503">
    <property type="term" value="F:tRNA threonylcarbamoyladenosine dehydratase"/>
    <property type="evidence" value="ECO:0007669"/>
    <property type="project" value="TreeGrafter"/>
</dbReference>
<dbReference type="AlphaFoldDB" id="A0A2K8KRH0"/>
<dbReference type="GO" id="GO:0016020">
    <property type="term" value="C:membrane"/>
    <property type="evidence" value="ECO:0007669"/>
    <property type="project" value="UniProtKB-SubCell"/>
</dbReference>
<keyword evidence="6" id="KW-0067">ATP-binding</keyword>
<dbReference type="FunFam" id="3.40.50.720:FF:000096">
    <property type="entry name" value="tRNA cyclic N6-threonylcarbamoyladenosine(37) synthase TcdA"/>
    <property type="match status" value="1"/>
</dbReference>
<evidence type="ECO:0000256" key="4">
    <source>
        <dbReference type="ARBA" id="ARBA00022692"/>
    </source>
</evidence>
<accession>A0A2K8KRH0</accession>
<evidence type="ECO:0000313" key="12">
    <source>
        <dbReference type="EMBL" id="ATX77320.1"/>
    </source>
</evidence>
<dbReference type="KEGG" id="rfo:REIFOR_02187"/>
<keyword evidence="4" id="KW-0812">Transmembrane</keyword>
<organism evidence="12 13">
    <name type="scientific">Reinekea forsetii</name>
    <dbReference type="NCBI Taxonomy" id="1336806"/>
    <lineage>
        <taxon>Bacteria</taxon>
        <taxon>Pseudomonadati</taxon>
        <taxon>Pseudomonadota</taxon>
        <taxon>Gammaproteobacteria</taxon>
        <taxon>Oceanospirillales</taxon>
        <taxon>Saccharospirillaceae</taxon>
        <taxon>Reinekea</taxon>
    </lineage>
</organism>
<dbReference type="Proteomes" id="UP000229757">
    <property type="component" value="Chromosome"/>
</dbReference>
<evidence type="ECO:0000256" key="9">
    <source>
        <dbReference type="ARBA" id="ARBA00074884"/>
    </source>
</evidence>
<evidence type="ECO:0000256" key="6">
    <source>
        <dbReference type="ARBA" id="ARBA00022840"/>
    </source>
</evidence>
<gene>
    <name evidence="12" type="primary">moeB</name>
    <name evidence="12" type="ORF">REIFOR_02187</name>
</gene>
<dbReference type="InterPro" id="IPR000594">
    <property type="entry name" value="ThiF_NAD_FAD-bd"/>
</dbReference>
<proteinExistence type="inferred from homology"/>
<comment type="subcellular location">
    <subcellularLocation>
        <location evidence="1">Membrane</location>
        <topology evidence="1">Single-pass membrane protein</topology>
    </subcellularLocation>
</comment>
<keyword evidence="8" id="KW-0472">Membrane</keyword>
<comment type="similarity">
    <text evidence="2">Belongs to the HesA/MoeB/ThiF family.</text>
</comment>
<evidence type="ECO:0000256" key="2">
    <source>
        <dbReference type="ARBA" id="ARBA00009919"/>
    </source>
</evidence>
<evidence type="ECO:0000313" key="13">
    <source>
        <dbReference type="Proteomes" id="UP000229757"/>
    </source>
</evidence>
<evidence type="ECO:0000256" key="3">
    <source>
        <dbReference type="ARBA" id="ARBA00022598"/>
    </source>
</evidence>
<evidence type="ECO:0000256" key="8">
    <source>
        <dbReference type="ARBA" id="ARBA00023136"/>
    </source>
</evidence>
<keyword evidence="13" id="KW-1185">Reference proteome</keyword>
<dbReference type="PANTHER" id="PTHR43267">
    <property type="entry name" value="TRNA THREONYLCARBAMOYLADENOSINE DEHYDRATASE"/>
    <property type="match status" value="1"/>
</dbReference>
<dbReference type="NCBIfam" id="NF011696">
    <property type="entry name" value="PRK15116.1"/>
    <property type="match status" value="1"/>
</dbReference>
<dbReference type="PANTHER" id="PTHR43267:SF1">
    <property type="entry name" value="TRNA THREONYLCARBAMOYLADENOSINE DEHYDRATASE"/>
    <property type="match status" value="1"/>
</dbReference>
<evidence type="ECO:0000256" key="1">
    <source>
        <dbReference type="ARBA" id="ARBA00004167"/>
    </source>
</evidence>
<protein>
    <recommendedName>
        <fullName evidence="9">tRNA threonylcarbamoyladenosine dehydratase</fullName>
    </recommendedName>
    <alternativeName>
        <fullName evidence="10">t(6)A37 dehydratase</fullName>
    </alternativeName>
</protein>
<dbReference type="InterPro" id="IPR045886">
    <property type="entry name" value="ThiF/MoeB/HesA"/>
</dbReference>
<reference evidence="12 13" key="1">
    <citation type="journal article" date="2017" name="Environ. Microbiol.">
        <title>Genomic and physiological analyses of 'Reinekea forsetii' reveal a versatile opportunistic lifestyle during spring algae blooms.</title>
        <authorList>
            <person name="Avci B."/>
            <person name="Hahnke R.L."/>
            <person name="Chafee M."/>
            <person name="Fischer T."/>
            <person name="Gruber-Vodicka H."/>
            <person name="Tegetmeyer H.E."/>
            <person name="Harder J."/>
            <person name="Fuchs B.M."/>
            <person name="Amann R.I."/>
            <person name="Teeling H."/>
        </authorList>
    </citation>
    <scope>NUCLEOTIDE SEQUENCE [LARGE SCALE GENOMIC DNA]</scope>
    <source>
        <strain evidence="12 13">Hel1_31_D35</strain>
    </source>
</reference>
<sequence length="267" mass="28042">MNVSERFGGTARLYGRAATERLAASHFVVIGIGGVGSWAAEALARTAVGHITLIDLDDICVSNINRQVHALSDTVGQLKVEAMAERLRLINPDCRVTPVADFITPANLATLISDDVDGVIDAIDSIKAKAALIAHCRRHKIRLVSTGGAGGQTDPTQIQVSDLSRTVHDPLAAKTRSVLRREYGFPSAEKGKFGVDCVFSSEQLVYPQADGSVCATKPPSGTSVRLDCATGFGASMMVTASFGLTAAAHIINKTLRSKPTQSTGGGL</sequence>
<evidence type="ECO:0000259" key="11">
    <source>
        <dbReference type="Pfam" id="PF00899"/>
    </source>
</evidence>
<dbReference type="Gene3D" id="3.40.50.720">
    <property type="entry name" value="NAD(P)-binding Rossmann-like Domain"/>
    <property type="match status" value="1"/>
</dbReference>
<keyword evidence="3" id="KW-0436">Ligase</keyword>
<dbReference type="RefSeq" id="WP_100257591.1">
    <property type="nucleotide sequence ID" value="NZ_CP011797.1"/>
</dbReference>
<dbReference type="GO" id="GO:0008641">
    <property type="term" value="F:ubiquitin-like modifier activating enzyme activity"/>
    <property type="evidence" value="ECO:0007669"/>
    <property type="project" value="InterPro"/>
</dbReference>
<dbReference type="CDD" id="cd00755">
    <property type="entry name" value="YgdL_like"/>
    <property type="match status" value="1"/>
</dbReference>
<dbReference type="GO" id="GO:0061504">
    <property type="term" value="P:cyclic threonylcarbamoyladenosine biosynthetic process"/>
    <property type="evidence" value="ECO:0007669"/>
    <property type="project" value="TreeGrafter"/>
</dbReference>
<name>A0A2K8KRH0_9GAMM</name>
<dbReference type="InterPro" id="IPR035985">
    <property type="entry name" value="Ubiquitin-activating_enz"/>
</dbReference>
<dbReference type="Pfam" id="PF00899">
    <property type="entry name" value="ThiF"/>
    <property type="match status" value="1"/>
</dbReference>
<evidence type="ECO:0000256" key="10">
    <source>
        <dbReference type="ARBA" id="ARBA00083375"/>
    </source>
</evidence>
<dbReference type="GO" id="GO:0005524">
    <property type="term" value="F:ATP binding"/>
    <property type="evidence" value="ECO:0007669"/>
    <property type="project" value="UniProtKB-KW"/>
</dbReference>
<dbReference type="OrthoDB" id="9804150at2"/>